<feature type="non-terminal residue" evidence="2">
    <location>
        <position position="1"/>
    </location>
</feature>
<reference evidence="2" key="2">
    <citation type="journal article" date="2014" name="ISME J.">
        <title>Microbial stratification in low pH oxic and suboxic macroscopic growths along an acid mine drainage.</title>
        <authorList>
            <person name="Mendez-Garcia C."/>
            <person name="Mesa V."/>
            <person name="Sprenger R.R."/>
            <person name="Richter M."/>
            <person name="Diez M.S."/>
            <person name="Solano J."/>
            <person name="Bargiela R."/>
            <person name="Golyshina O.V."/>
            <person name="Manteca A."/>
            <person name="Ramos J.L."/>
            <person name="Gallego J.R."/>
            <person name="Llorente I."/>
            <person name="Martins Dos Santos V.A."/>
            <person name="Jensen O.N."/>
            <person name="Pelaez A.I."/>
            <person name="Sanchez J."/>
            <person name="Ferrer M."/>
        </authorList>
    </citation>
    <scope>NUCLEOTIDE SEQUENCE</scope>
</reference>
<reference evidence="2" key="1">
    <citation type="submission" date="2013-08" db="EMBL/GenBank/DDBJ databases">
        <authorList>
            <person name="Mendez C."/>
            <person name="Richter M."/>
            <person name="Ferrer M."/>
            <person name="Sanchez J."/>
        </authorList>
    </citation>
    <scope>NUCLEOTIDE SEQUENCE</scope>
</reference>
<dbReference type="Gene3D" id="1.25.60.10">
    <property type="entry name" value="MgtE N-terminal domain-like"/>
    <property type="match status" value="1"/>
</dbReference>
<dbReference type="Pfam" id="PF03448">
    <property type="entry name" value="MgtE_N"/>
    <property type="match status" value="1"/>
</dbReference>
<feature type="domain" description="Magnesium transporter MgtE intracellular" evidence="1">
    <location>
        <begin position="32"/>
        <end position="135"/>
    </location>
</feature>
<feature type="non-terminal residue" evidence="2">
    <location>
        <position position="186"/>
    </location>
</feature>
<dbReference type="InterPro" id="IPR006669">
    <property type="entry name" value="MgtE_transporter"/>
</dbReference>
<dbReference type="InterPro" id="IPR006668">
    <property type="entry name" value="Mg_transptr_MgtE_intracell_dom"/>
</dbReference>
<dbReference type="GO" id="GO:0015095">
    <property type="term" value="F:magnesium ion transmembrane transporter activity"/>
    <property type="evidence" value="ECO:0007669"/>
    <property type="project" value="InterPro"/>
</dbReference>
<comment type="caution">
    <text evidence="2">The sequence shown here is derived from an EMBL/GenBank/DDBJ whole genome shotgun (WGS) entry which is preliminary data.</text>
</comment>
<name>T1BTQ6_9ZZZZ</name>
<dbReference type="SUPFAM" id="SSF158791">
    <property type="entry name" value="MgtE N-terminal domain-like"/>
    <property type="match status" value="1"/>
</dbReference>
<evidence type="ECO:0000313" key="2">
    <source>
        <dbReference type="EMBL" id="EQD76321.1"/>
    </source>
</evidence>
<dbReference type="SMART" id="SM00924">
    <property type="entry name" value="MgtE_N"/>
    <property type="match status" value="1"/>
</dbReference>
<organism evidence="2">
    <name type="scientific">mine drainage metagenome</name>
    <dbReference type="NCBI Taxonomy" id="410659"/>
    <lineage>
        <taxon>unclassified sequences</taxon>
        <taxon>metagenomes</taxon>
        <taxon>ecological metagenomes</taxon>
    </lineage>
</organism>
<dbReference type="GO" id="GO:0016020">
    <property type="term" value="C:membrane"/>
    <property type="evidence" value="ECO:0007669"/>
    <property type="project" value="InterPro"/>
</dbReference>
<dbReference type="InterPro" id="IPR038076">
    <property type="entry name" value="MgtE_N_sf"/>
</dbReference>
<dbReference type="EMBL" id="AUZX01002503">
    <property type="protein sequence ID" value="EQD76321.1"/>
    <property type="molecule type" value="Genomic_DNA"/>
</dbReference>
<sequence length="186" mass="20294">EGDLVDWADIHPFGDPGSELRLKFPHEGLKRLRPGDLADILEHLDKEARDELTSTMDPEFVADAIEEMEPEEVEELLIDTDPSKAASLISKMEPDEAVDALRDLGRAEADEIIAKLPSAVASQIKALLDYPEAMAGGFMTTTLVVAQLAETIEEVIGKLKGFREHSVDIDGVVVVDEDGVFIDDLG</sequence>
<dbReference type="PANTHER" id="PTHR43773">
    <property type="entry name" value="MAGNESIUM TRANSPORTER MGTE"/>
    <property type="match status" value="1"/>
</dbReference>
<dbReference type="PANTHER" id="PTHR43773:SF1">
    <property type="entry name" value="MAGNESIUM TRANSPORTER MGTE"/>
    <property type="match status" value="1"/>
</dbReference>
<proteinExistence type="predicted"/>
<dbReference type="AlphaFoldDB" id="T1BTQ6"/>
<evidence type="ECO:0000259" key="1">
    <source>
        <dbReference type="SMART" id="SM00924"/>
    </source>
</evidence>
<protein>
    <submittedName>
        <fullName evidence="2">MgtE intracellular region</fullName>
    </submittedName>
</protein>
<accession>T1BTQ6</accession>
<gene>
    <name evidence="2" type="ORF">B1A_03404</name>
</gene>